<proteinExistence type="predicted"/>
<dbReference type="GO" id="GO:0008270">
    <property type="term" value="F:zinc ion binding"/>
    <property type="evidence" value="ECO:0007669"/>
    <property type="project" value="UniProtKB-KW"/>
</dbReference>
<dbReference type="InterPro" id="IPR006600">
    <property type="entry name" value="HTH_CenpB_DNA-bd_dom"/>
</dbReference>
<dbReference type="Gene3D" id="1.10.10.60">
    <property type="entry name" value="Homeodomain-like"/>
    <property type="match status" value="1"/>
</dbReference>
<feature type="compositionally biased region" description="Polar residues" evidence="7">
    <location>
        <begin position="452"/>
        <end position="469"/>
    </location>
</feature>
<keyword evidence="2" id="KW-0479">Metal-binding</keyword>
<dbReference type="InterPro" id="IPR036397">
    <property type="entry name" value="RNaseH_sf"/>
</dbReference>
<dbReference type="GO" id="GO:0003677">
    <property type="term" value="F:DNA binding"/>
    <property type="evidence" value="ECO:0007669"/>
    <property type="project" value="UniProtKB-KW"/>
</dbReference>
<gene>
    <name evidence="10" type="primary">LOC111353592</name>
</gene>
<keyword evidence="5" id="KW-0238">DNA-binding</keyword>
<dbReference type="Pfam" id="PF05225">
    <property type="entry name" value="HTH_psq"/>
    <property type="match status" value="1"/>
</dbReference>
<dbReference type="InterPro" id="IPR007889">
    <property type="entry name" value="HTH_Psq"/>
</dbReference>
<dbReference type="SUPFAM" id="SSF46689">
    <property type="entry name" value="Homeodomain-like"/>
    <property type="match status" value="1"/>
</dbReference>
<dbReference type="Gene3D" id="3.30.40.10">
    <property type="entry name" value="Zinc/RING finger domain, C3HC4 (zinc finger)"/>
    <property type="match status" value="1"/>
</dbReference>
<comment type="subcellular location">
    <subcellularLocation>
        <location evidence="1">Nucleus</location>
    </subcellularLocation>
</comment>
<feature type="region of interest" description="Disordered" evidence="7">
    <location>
        <begin position="452"/>
        <end position="492"/>
    </location>
</feature>
<sequence length="669" mass="75156">MLEPAVENNHDAKRTLVFIKFWQNKHNIMESGSPASTTRKRRAQWISQQMENAVKMVERGILSTYAAAARYNIPRRTLRNHLKSGSTTRKLGRSAILTTEHEAGLVRRIIRLADVGVPMTSKMLRIQAFSFCKIKKIPNTFNDAKNAAGKKWLRLFLKRHPELARRKAQMMNPARAQKLNKDIVGDHFSKYKSVLDRLGIEHKPESIYNIDEKNCRISLHHQQEVLTARGRKRVHQIANEHAESVTVVGCGNAIGSAIPPMILFKGKRLKPEFQDNLPPGSLVKMTPKGSMTTETFIEFINHLNKYRTSGPCLLIFDGAKCHLDFTIVEEAEKCGITLYCLPSNTTHELQPMDKSVYRSFEHHWDQELIKYVSQHPERSLNKTSFNVILSQVWPKYMTISNITNGFRATGLYPYNPDAISEEAFAPSALSELPVPSNRKNIAVFSDALREQATSTGNVEDSDGSGTDTENLPLSLLSKNKSPNSGTPNKINKQSTTCEVHDFLPTPKFKVKPTLPRKKSLNYRAQEVTKDLFGDNATNSTSQITVPSSRKEDVPGTSSMMKINTKSPKVAVTGCTSAQPAVTATRHRTSVKTVSLIADKLTGSKPKRRDNKSSSSSWYCPACNEDRVDDMRQCLTCDVWYHELCVGLTPAEKIFYCSGDCLKKKMKKAD</sequence>
<evidence type="ECO:0000259" key="8">
    <source>
        <dbReference type="PROSITE" id="PS51253"/>
    </source>
</evidence>
<dbReference type="KEGG" id="sliu:111353592"/>
<keyword evidence="9" id="KW-1185">Reference proteome</keyword>
<dbReference type="GeneID" id="111353592"/>
<dbReference type="Gene3D" id="3.30.420.10">
    <property type="entry name" value="Ribonuclease H-like superfamily/Ribonuclease H"/>
    <property type="match status" value="1"/>
</dbReference>
<feature type="compositionally biased region" description="Polar residues" evidence="7">
    <location>
        <begin position="535"/>
        <end position="547"/>
    </location>
</feature>
<evidence type="ECO:0000256" key="1">
    <source>
        <dbReference type="ARBA" id="ARBA00004123"/>
    </source>
</evidence>
<evidence type="ECO:0000313" key="9">
    <source>
        <dbReference type="Proteomes" id="UP000301870"/>
    </source>
</evidence>
<dbReference type="SUPFAM" id="SSF57903">
    <property type="entry name" value="FYVE/PHD zinc finger"/>
    <property type="match status" value="1"/>
</dbReference>
<dbReference type="GO" id="GO:0005634">
    <property type="term" value="C:nucleus"/>
    <property type="evidence" value="ECO:0007669"/>
    <property type="project" value="UniProtKB-SubCell"/>
</dbReference>
<feature type="domain" description="HTH CENPB-type" evidence="8">
    <location>
        <begin position="89"/>
        <end position="166"/>
    </location>
</feature>
<dbReference type="Proteomes" id="UP000301870">
    <property type="component" value="Chromosome 16"/>
</dbReference>
<dbReference type="PANTHER" id="PTHR19303:SF74">
    <property type="entry name" value="POGO TRANSPOSABLE ELEMENT WITH KRAB DOMAIN"/>
    <property type="match status" value="1"/>
</dbReference>
<dbReference type="SMART" id="SM00249">
    <property type="entry name" value="PHD"/>
    <property type="match status" value="1"/>
</dbReference>
<dbReference type="InterPro" id="IPR013083">
    <property type="entry name" value="Znf_RING/FYVE/PHD"/>
</dbReference>
<dbReference type="InterPro" id="IPR050863">
    <property type="entry name" value="CenT-Element_Derived"/>
</dbReference>
<feature type="compositionally biased region" description="Low complexity" evidence="7">
    <location>
        <begin position="470"/>
        <end position="484"/>
    </location>
</feature>
<evidence type="ECO:0000256" key="7">
    <source>
        <dbReference type="SAM" id="MobiDB-lite"/>
    </source>
</evidence>
<reference evidence="10" key="1">
    <citation type="submission" date="2025-08" db="UniProtKB">
        <authorList>
            <consortium name="RefSeq"/>
        </authorList>
    </citation>
    <scope>IDENTIFICATION</scope>
    <source>
        <strain evidence="10">Ishihara</strain>
        <tissue evidence="10">Whole body</tissue>
    </source>
</reference>
<evidence type="ECO:0000256" key="2">
    <source>
        <dbReference type="ARBA" id="ARBA00022723"/>
    </source>
</evidence>
<dbReference type="PANTHER" id="PTHR19303">
    <property type="entry name" value="TRANSPOSON"/>
    <property type="match status" value="1"/>
</dbReference>
<name>A0A9J7E5C5_SPOLT</name>
<protein>
    <submittedName>
        <fullName evidence="10">Tigger transposable element-derived protein 1-like</fullName>
    </submittedName>
</protein>
<feature type="region of interest" description="Disordered" evidence="7">
    <location>
        <begin position="533"/>
        <end position="559"/>
    </location>
</feature>
<dbReference type="Pfam" id="PF03184">
    <property type="entry name" value="DDE_1"/>
    <property type="match status" value="1"/>
</dbReference>
<organism evidence="9 10">
    <name type="scientific">Spodoptera litura</name>
    <name type="common">Asian cotton leafworm</name>
    <dbReference type="NCBI Taxonomy" id="69820"/>
    <lineage>
        <taxon>Eukaryota</taxon>
        <taxon>Metazoa</taxon>
        <taxon>Ecdysozoa</taxon>
        <taxon>Arthropoda</taxon>
        <taxon>Hexapoda</taxon>
        <taxon>Insecta</taxon>
        <taxon>Pterygota</taxon>
        <taxon>Neoptera</taxon>
        <taxon>Endopterygota</taxon>
        <taxon>Lepidoptera</taxon>
        <taxon>Glossata</taxon>
        <taxon>Ditrysia</taxon>
        <taxon>Noctuoidea</taxon>
        <taxon>Noctuidae</taxon>
        <taxon>Amphipyrinae</taxon>
        <taxon>Spodoptera</taxon>
    </lineage>
</organism>
<evidence type="ECO:0000313" key="10">
    <source>
        <dbReference type="RefSeq" id="XP_022822486.1"/>
    </source>
</evidence>
<dbReference type="InterPro" id="IPR011011">
    <property type="entry name" value="Znf_FYVE_PHD"/>
</dbReference>
<dbReference type="InterPro" id="IPR001965">
    <property type="entry name" value="Znf_PHD"/>
</dbReference>
<evidence type="ECO:0000256" key="5">
    <source>
        <dbReference type="ARBA" id="ARBA00023125"/>
    </source>
</evidence>
<evidence type="ECO:0000256" key="6">
    <source>
        <dbReference type="ARBA" id="ARBA00023242"/>
    </source>
</evidence>
<dbReference type="RefSeq" id="XP_022822486.1">
    <property type="nucleotide sequence ID" value="XM_022966718.1"/>
</dbReference>
<dbReference type="PROSITE" id="PS51253">
    <property type="entry name" value="HTH_CENPB"/>
    <property type="match status" value="1"/>
</dbReference>
<keyword evidence="3" id="KW-0863">Zinc-finger</keyword>
<dbReference type="InterPro" id="IPR009057">
    <property type="entry name" value="Homeodomain-like_sf"/>
</dbReference>
<evidence type="ECO:0000256" key="3">
    <source>
        <dbReference type="ARBA" id="ARBA00022771"/>
    </source>
</evidence>
<dbReference type="AlphaFoldDB" id="A0A9J7E5C5"/>
<dbReference type="InterPro" id="IPR004875">
    <property type="entry name" value="DDE_SF_endonuclease_dom"/>
</dbReference>
<dbReference type="CDD" id="cd15517">
    <property type="entry name" value="PHD_TCF19_like"/>
    <property type="match status" value="1"/>
</dbReference>
<accession>A0A9J7E5C5</accession>
<dbReference type="OrthoDB" id="8058166at2759"/>
<keyword evidence="6" id="KW-0539">Nucleus</keyword>
<evidence type="ECO:0000256" key="4">
    <source>
        <dbReference type="ARBA" id="ARBA00022833"/>
    </source>
</evidence>
<keyword evidence="4" id="KW-0862">Zinc</keyword>